<dbReference type="InterPro" id="IPR000566">
    <property type="entry name" value="Lipocln_cytosolic_FA-bd_dom"/>
</dbReference>
<gene>
    <name evidence="4" type="ORF">HYN46_08940</name>
</gene>
<keyword evidence="2" id="KW-0446">Lipid-binding</keyword>
<dbReference type="InterPro" id="IPR012674">
    <property type="entry name" value="Calycin"/>
</dbReference>
<accession>A0A345P6P2</accession>
<dbReference type="RefSeq" id="WP_114899061.1">
    <property type="nucleotide sequence ID" value="NZ_CP031222.1"/>
</dbReference>
<dbReference type="InterPro" id="IPR047202">
    <property type="entry name" value="Lipocalin_Blc-like_dom"/>
</dbReference>
<dbReference type="CDD" id="cd19438">
    <property type="entry name" value="lipocalin_Blc-like"/>
    <property type="match status" value="1"/>
</dbReference>
<dbReference type="InterPro" id="IPR022271">
    <property type="entry name" value="Lipocalin_ApoD"/>
</dbReference>
<sequence length="211" mass="23810">MMLITAKKMTNIFKSTVMIVFTTALLNPSAQAEENSNTFPKVTPVEHIDINRYTGKWYEIARLPMFFQRNCASDVTATYSLEPTKSGEPAKIKVDNQCRKSNGEIIGSIGQAQPLSVSNSQLQVTFLPKFLRWLPIGQAPYWILKIDESYTTALVGNPEHKYLWLLSRTPQISDATYQSYIHEAQKQGFDTSKLIRTIQNNSSLSTQGLVQ</sequence>
<dbReference type="PANTHER" id="PTHR10612">
    <property type="entry name" value="APOLIPOPROTEIN D"/>
    <property type="match status" value="1"/>
</dbReference>
<organism evidence="4 5">
    <name type="scientific">Aquirhabdus parva</name>
    <dbReference type="NCBI Taxonomy" id="2283318"/>
    <lineage>
        <taxon>Bacteria</taxon>
        <taxon>Pseudomonadati</taxon>
        <taxon>Pseudomonadota</taxon>
        <taxon>Gammaproteobacteria</taxon>
        <taxon>Moraxellales</taxon>
        <taxon>Moraxellaceae</taxon>
        <taxon>Aquirhabdus</taxon>
    </lineage>
</organism>
<name>A0A345P6P2_9GAMM</name>
<dbReference type="Proteomes" id="UP000253940">
    <property type="component" value="Chromosome"/>
</dbReference>
<dbReference type="GO" id="GO:0009279">
    <property type="term" value="C:cell outer membrane"/>
    <property type="evidence" value="ECO:0007669"/>
    <property type="project" value="UniProtKB-SubCell"/>
</dbReference>
<keyword evidence="5" id="KW-1185">Reference proteome</keyword>
<protein>
    <recommendedName>
        <fullName evidence="2">Outer membrane lipoprotein Blc</fullName>
    </recommendedName>
</protein>
<evidence type="ECO:0000313" key="4">
    <source>
        <dbReference type="EMBL" id="AXI02951.1"/>
    </source>
</evidence>
<comment type="subcellular location">
    <subcellularLocation>
        <location evidence="2">Cell outer membrane</location>
    </subcellularLocation>
</comment>
<comment type="subunit">
    <text evidence="2">Homodimer.</text>
</comment>
<reference evidence="4 5" key="1">
    <citation type="submission" date="2018-07" db="EMBL/GenBank/DDBJ databases">
        <title>Genome sequencing of Moraxellaceae gen. HYN0046.</title>
        <authorList>
            <person name="Kim M."/>
            <person name="Yi H."/>
        </authorList>
    </citation>
    <scope>NUCLEOTIDE SEQUENCE [LARGE SCALE GENOMIC DNA]</scope>
    <source>
        <strain evidence="4 5">HYN0046</strain>
    </source>
</reference>
<dbReference type="PIRSF" id="PIRSF036893">
    <property type="entry name" value="Lipocalin_ApoD"/>
    <property type="match status" value="1"/>
</dbReference>
<dbReference type="SUPFAM" id="SSF50814">
    <property type="entry name" value="Lipocalins"/>
    <property type="match status" value="1"/>
</dbReference>
<dbReference type="GO" id="GO:0006950">
    <property type="term" value="P:response to stress"/>
    <property type="evidence" value="ECO:0007669"/>
    <property type="project" value="UniProtKB-ARBA"/>
</dbReference>
<feature type="domain" description="Lipocalin/cytosolic fatty-acid binding" evidence="3">
    <location>
        <begin position="48"/>
        <end position="198"/>
    </location>
</feature>
<dbReference type="PANTHER" id="PTHR10612:SF34">
    <property type="entry name" value="APOLIPOPROTEIN D"/>
    <property type="match status" value="1"/>
</dbReference>
<evidence type="ECO:0000256" key="2">
    <source>
        <dbReference type="PIRNR" id="PIRNR036893"/>
    </source>
</evidence>
<dbReference type="InterPro" id="IPR022272">
    <property type="entry name" value="Lipocalin_CS"/>
</dbReference>
<keyword evidence="2" id="KW-0998">Cell outer membrane</keyword>
<proteinExistence type="inferred from homology"/>
<dbReference type="PROSITE" id="PS00213">
    <property type="entry name" value="LIPOCALIN"/>
    <property type="match status" value="1"/>
</dbReference>
<dbReference type="GO" id="GO:0008289">
    <property type="term" value="F:lipid binding"/>
    <property type="evidence" value="ECO:0007669"/>
    <property type="project" value="UniProtKB-UniRule"/>
</dbReference>
<comment type="function">
    <text evidence="2">Involved in the storage or transport of lipids necessary for membrane maintenance under stressful conditions. Displays a binding preference for lysophospholipids.</text>
</comment>
<feature type="signal peptide" evidence="2">
    <location>
        <begin position="1"/>
        <end position="32"/>
    </location>
</feature>
<dbReference type="KEGG" id="mbah:HYN46_08940"/>
<keyword evidence="2" id="KW-0732">Signal</keyword>
<dbReference type="AlphaFoldDB" id="A0A345P6P2"/>
<keyword evidence="2" id="KW-0449">Lipoprotein</keyword>
<feature type="chain" id="PRO_5016488325" description="Outer membrane lipoprotein Blc" evidence="2">
    <location>
        <begin position="33"/>
        <end position="211"/>
    </location>
</feature>
<keyword evidence="2" id="KW-0472">Membrane</keyword>
<evidence type="ECO:0000259" key="3">
    <source>
        <dbReference type="Pfam" id="PF08212"/>
    </source>
</evidence>
<dbReference type="OrthoDB" id="9793905at2"/>
<evidence type="ECO:0000256" key="1">
    <source>
        <dbReference type="ARBA" id="ARBA00006889"/>
    </source>
</evidence>
<comment type="similarity">
    <text evidence="1 2">Belongs to the calycin superfamily. Lipocalin family.</text>
</comment>
<dbReference type="EMBL" id="CP031222">
    <property type="protein sequence ID" value="AXI02951.1"/>
    <property type="molecule type" value="Genomic_DNA"/>
</dbReference>
<evidence type="ECO:0000313" key="5">
    <source>
        <dbReference type="Proteomes" id="UP000253940"/>
    </source>
</evidence>
<dbReference type="Gene3D" id="2.40.128.20">
    <property type="match status" value="1"/>
</dbReference>
<dbReference type="Pfam" id="PF08212">
    <property type="entry name" value="Lipocalin_2"/>
    <property type="match status" value="1"/>
</dbReference>